<dbReference type="SUPFAM" id="SSF55729">
    <property type="entry name" value="Acyl-CoA N-acyltransferases (Nat)"/>
    <property type="match status" value="1"/>
</dbReference>
<feature type="domain" description="N-acetyltransferase" evidence="3">
    <location>
        <begin position="120"/>
        <end position="255"/>
    </location>
</feature>
<dbReference type="InterPro" id="IPR016181">
    <property type="entry name" value="Acyl_CoA_acyltransferase"/>
</dbReference>
<dbReference type="RefSeq" id="WP_275089745.1">
    <property type="nucleotide sequence ID" value="NZ_CP119078.1"/>
</dbReference>
<protein>
    <submittedName>
        <fullName evidence="4">GNAT family N-acetyltransferase</fullName>
    </submittedName>
</protein>
<evidence type="ECO:0000259" key="3">
    <source>
        <dbReference type="PROSITE" id="PS51186"/>
    </source>
</evidence>
<keyword evidence="5" id="KW-1185">Reference proteome</keyword>
<dbReference type="EMBL" id="CP119078">
    <property type="protein sequence ID" value="WED43931.1"/>
    <property type="molecule type" value="Genomic_DNA"/>
</dbReference>
<dbReference type="CDD" id="cd04301">
    <property type="entry name" value="NAT_SF"/>
    <property type="match status" value="1"/>
</dbReference>
<dbReference type="PANTHER" id="PTHR43420">
    <property type="entry name" value="ACETYLTRANSFERASE"/>
    <property type="match status" value="1"/>
</dbReference>
<evidence type="ECO:0000313" key="4">
    <source>
        <dbReference type="EMBL" id="WED43931.1"/>
    </source>
</evidence>
<name>A0ABY8AUU6_9GAMM</name>
<keyword evidence="2" id="KW-0012">Acyltransferase</keyword>
<organism evidence="4 5">
    <name type="scientific">Legionella cardiaca</name>
    <dbReference type="NCBI Taxonomy" id="1071983"/>
    <lineage>
        <taxon>Bacteria</taxon>
        <taxon>Pseudomonadati</taxon>
        <taxon>Pseudomonadota</taxon>
        <taxon>Gammaproteobacteria</taxon>
        <taxon>Legionellales</taxon>
        <taxon>Legionellaceae</taxon>
        <taxon>Legionella</taxon>
    </lineage>
</organism>
<dbReference type="Pfam" id="PF00583">
    <property type="entry name" value="Acetyltransf_1"/>
    <property type="match status" value="1"/>
</dbReference>
<dbReference type="InterPro" id="IPR000182">
    <property type="entry name" value="GNAT_dom"/>
</dbReference>
<dbReference type="InterPro" id="IPR050680">
    <property type="entry name" value="YpeA/RimI_acetyltransf"/>
</dbReference>
<gene>
    <name evidence="4" type="ORF">PXX05_03870</name>
</gene>
<evidence type="ECO:0000256" key="2">
    <source>
        <dbReference type="ARBA" id="ARBA00023315"/>
    </source>
</evidence>
<dbReference type="Proteomes" id="UP001222087">
    <property type="component" value="Chromosome"/>
</dbReference>
<proteinExistence type="predicted"/>
<dbReference type="PANTHER" id="PTHR43420:SF12">
    <property type="entry name" value="N-ACETYLTRANSFERASE DOMAIN-CONTAINING PROTEIN"/>
    <property type="match status" value="1"/>
</dbReference>
<evidence type="ECO:0000313" key="5">
    <source>
        <dbReference type="Proteomes" id="UP001222087"/>
    </source>
</evidence>
<sequence>MRPQLIKHFYQCEDYFFKSVSKEWFALNDHALIYVTNVPVASLNLVVLQKDIANPHDFFEQCDHFFAAKNLPWAAVLSTHYLKHDLEDYLQGINFEASENATAMFIDLHALSPFVPNEKFVIKSTDNKLNDWMSPLIDAFNSTNELTSLYLQTHERARTKKAQLRHLTFYIDDQPISSLTLSFHNNLARIDDFGTLSAYQGKGYGRYLLNYTLKEAKKAGVEFCFLEAAETSLSLYEKMGFKNLFKRKYLWDFTL</sequence>
<reference evidence="4 5" key="1">
    <citation type="submission" date="2023-02" db="EMBL/GenBank/DDBJ databases">
        <title>Genome Sequence of L. cardiaca H63T.</title>
        <authorList>
            <person name="Lopez A.E."/>
            <person name="Cianciotto N.P."/>
        </authorList>
    </citation>
    <scope>NUCLEOTIDE SEQUENCE [LARGE SCALE GENOMIC DNA]</scope>
    <source>
        <strain evidence="4 5">H63</strain>
    </source>
</reference>
<dbReference type="Gene3D" id="3.40.630.30">
    <property type="match status" value="1"/>
</dbReference>
<keyword evidence="1" id="KW-0808">Transferase</keyword>
<accession>A0ABY8AUU6</accession>
<evidence type="ECO:0000256" key="1">
    <source>
        <dbReference type="ARBA" id="ARBA00022679"/>
    </source>
</evidence>
<dbReference type="PROSITE" id="PS51186">
    <property type="entry name" value="GNAT"/>
    <property type="match status" value="1"/>
</dbReference>